<evidence type="ECO:0000313" key="3">
    <source>
        <dbReference type="RefSeq" id="XP_055866867.1"/>
    </source>
</evidence>
<evidence type="ECO:0000313" key="2">
    <source>
        <dbReference type="Proteomes" id="UP001165740"/>
    </source>
</evidence>
<dbReference type="RefSeq" id="XP_055866867.1">
    <property type="nucleotide sequence ID" value="XM_056010892.1"/>
</dbReference>
<dbReference type="InterPro" id="IPR002035">
    <property type="entry name" value="VWF_A"/>
</dbReference>
<accession>A0A9W2YVX9</accession>
<dbReference type="SUPFAM" id="SSF53300">
    <property type="entry name" value="vWA-like"/>
    <property type="match status" value="1"/>
</dbReference>
<name>A0A9W2YVX9_BIOGL</name>
<dbReference type="AlphaFoldDB" id="A0A9W2YVX9"/>
<dbReference type="Gene3D" id="3.40.50.410">
    <property type="entry name" value="von Willebrand factor, type A domain"/>
    <property type="match status" value="1"/>
</dbReference>
<dbReference type="PANTHER" id="PTHR47824:SF3">
    <property type="entry name" value="UBIQUITIN-LIKE DOMAIN-CONTAINING PROTEIN"/>
    <property type="match status" value="1"/>
</dbReference>
<dbReference type="OrthoDB" id="20889at2759"/>
<evidence type="ECO:0000259" key="1">
    <source>
        <dbReference type="PROSITE" id="PS50234"/>
    </source>
</evidence>
<dbReference type="Proteomes" id="UP001165740">
    <property type="component" value="Chromosome 1"/>
</dbReference>
<reference evidence="3" key="1">
    <citation type="submission" date="2025-08" db="UniProtKB">
        <authorList>
            <consortium name="RefSeq"/>
        </authorList>
    </citation>
    <scope>IDENTIFICATION</scope>
</reference>
<gene>
    <name evidence="3" type="primary">LOC129922880</name>
</gene>
<feature type="domain" description="VWFA" evidence="1">
    <location>
        <begin position="14"/>
        <end position="197"/>
    </location>
</feature>
<dbReference type="PROSITE" id="PS50234">
    <property type="entry name" value="VWFA"/>
    <property type="match status" value="1"/>
</dbReference>
<proteinExistence type="predicted"/>
<dbReference type="SMART" id="SM00327">
    <property type="entry name" value="VWA"/>
    <property type="match status" value="1"/>
</dbReference>
<dbReference type="OMA" id="MEADELG"/>
<organism evidence="2 3">
    <name type="scientific">Biomphalaria glabrata</name>
    <name type="common">Bloodfluke planorb</name>
    <name type="synonym">Freshwater snail</name>
    <dbReference type="NCBI Taxonomy" id="6526"/>
    <lineage>
        <taxon>Eukaryota</taxon>
        <taxon>Metazoa</taxon>
        <taxon>Spiralia</taxon>
        <taxon>Lophotrochozoa</taxon>
        <taxon>Mollusca</taxon>
        <taxon>Gastropoda</taxon>
        <taxon>Heterobranchia</taxon>
        <taxon>Euthyneura</taxon>
        <taxon>Panpulmonata</taxon>
        <taxon>Hygrophila</taxon>
        <taxon>Lymnaeoidea</taxon>
        <taxon>Planorbidae</taxon>
        <taxon>Biomphalaria</taxon>
    </lineage>
</organism>
<dbReference type="CDD" id="cd00198">
    <property type="entry name" value="vWFA"/>
    <property type="match status" value="1"/>
</dbReference>
<keyword evidence="2" id="KW-1185">Reference proteome</keyword>
<dbReference type="InterPro" id="IPR036465">
    <property type="entry name" value="vWFA_dom_sf"/>
</dbReference>
<dbReference type="GeneID" id="129922880"/>
<sequence>MPATSMFPPGGPIDVVFSFDTTGSMYSWLEEIRGRIQDMIQRLQADIPGIRIAVMAHGDYCDTNTYVTKWIDFTNDIVKLCDFIQNVERTGGGDAPECYELVLRQVRTELSWSTGSRRVLVLIGDDNPHQPHEACNKDKINWQDETKELALMGVTIYGVQCGRNNADLFYKTISVATGGKHLRLEDFGSLFHTLMAVCYRESHDTAMLNNYEKEVRATCGSKGLALDINAIFTSLRDEVKDTCDTTTLPVGLGTTTVSVKKKAIGSISKPKSKKSVTKLLPKVSPLTSIKTKTLKKKSASSKSFLPKDTLNKYKIKNLPLLKRENVPEVNFQFRSLHWSPWIMSLVASQDVLKGQKSRWTTRGDKPGLRLKQSPLTQFKSRPRSFVEVSVQINGVRSKKHVLFCQRVNKCLSQIDWEEDLFHRVSEKVDLVLQAGCNIYIRYCTLGHRDKVNVDKGIKRYDYAWTCPWMKRNGARRVSKCGVIISK</sequence>
<dbReference type="Pfam" id="PF00092">
    <property type="entry name" value="VWA"/>
    <property type="match status" value="1"/>
</dbReference>
<dbReference type="PANTHER" id="PTHR47824">
    <property type="entry name" value="UBIQUITIN-LIKE DOMAIN-CONTAINING PROTEIN"/>
    <property type="match status" value="1"/>
</dbReference>
<protein>
    <submittedName>
        <fullName evidence="3">Uncharacterized protein LOC129922880</fullName>
    </submittedName>
</protein>